<protein>
    <recommendedName>
        <fullName evidence="3">PPE family protein</fullName>
    </recommendedName>
</protein>
<dbReference type="Proteomes" id="UP001595696">
    <property type="component" value="Unassembled WGS sequence"/>
</dbReference>
<gene>
    <name evidence="1" type="ORF">ACFO0B_00105</name>
</gene>
<reference evidence="2" key="1">
    <citation type="journal article" date="2019" name="Int. J. Syst. Evol. Microbiol.">
        <title>The Global Catalogue of Microorganisms (GCM) 10K type strain sequencing project: providing services to taxonomists for standard genome sequencing and annotation.</title>
        <authorList>
            <consortium name="The Broad Institute Genomics Platform"/>
            <consortium name="The Broad Institute Genome Sequencing Center for Infectious Disease"/>
            <person name="Wu L."/>
            <person name="Ma J."/>
        </authorList>
    </citation>
    <scope>NUCLEOTIDE SEQUENCE [LARGE SCALE GENOMIC DNA]</scope>
    <source>
        <strain evidence="2">CGMCC 4.7330</strain>
    </source>
</reference>
<organism evidence="1 2">
    <name type="scientific">Nocardia jiangsuensis</name>
    <dbReference type="NCBI Taxonomy" id="1691563"/>
    <lineage>
        <taxon>Bacteria</taxon>
        <taxon>Bacillati</taxon>
        <taxon>Actinomycetota</taxon>
        <taxon>Actinomycetes</taxon>
        <taxon>Mycobacteriales</taxon>
        <taxon>Nocardiaceae</taxon>
        <taxon>Nocardia</taxon>
    </lineage>
</organism>
<comment type="caution">
    <text evidence="1">The sequence shown here is derived from an EMBL/GenBank/DDBJ whole genome shotgun (WGS) entry which is preliminary data.</text>
</comment>
<evidence type="ECO:0000313" key="1">
    <source>
        <dbReference type="EMBL" id="MFC3960385.1"/>
    </source>
</evidence>
<dbReference type="RefSeq" id="WP_378610170.1">
    <property type="nucleotide sequence ID" value="NZ_JBHSAX010000002.1"/>
</dbReference>
<evidence type="ECO:0000313" key="2">
    <source>
        <dbReference type="Proteomes" id="UP001595696"/>
    </source>
</evidence>
<name>A0ABV8DKZ3_9NOCA</name>
<evidence type="ECO:0008006" key="3">
    <source>
        <dbReference type="Google" id="ProtNLM"/>
    </source>
</evidence>
<proteinExistence type="predicted"/>
<dbReference type="EMBL" id="JBHSAX010000002">
    <property type="protein sequence ID" value="MFC3960385.1"/>
    <property type="molecule type" value="Genomic_DNA"/>
</dbReference>
<accession>A0ABV8DKZ3</accession>
<keyword evidence="2" id="KW-1185">Reference proteome</keyword>
<sequence length="548" mass="58237">MSPITVDPAVYYAAAQAIRNEYAGVLDSVRNSLNPGLATSAGMAGNYPAAAPWVSRYSAVAADLEGVLVAYGNAVQTMGDMLELAGYTWAKAEHDANPAANKGGGPVSPPPRIGQTWDDRNIDIPDPMPAPYTTSDRGLRSNSDIFRDTFAAALRHGNAQVPTGDTDALDAASTAWRSFGDHDTWRAGPARIQAIAASFDTAEAPEKADILDMLGILAAAPTAVTEVSAGFAAATAAHAAALADLRSRLVANAAGAFPDSTVTAAASNTAVTISFAEAPEGAALVDGAAALATTIMGHTLYSLLAAAEFTGAVGLPQLKARLEEIMSSPVDELVNRASWKSPAPKCELNPDGLRDHHGANDIVRGWIDDAVRYGNEAGVDPKQVLAVVFNEGGNRADTQLEQIGSGYWDAIREILNPIREATSPADMGMSLGLTNIKEKTYQQLQEKYPDEFGSIPWERVQYDDSFAIMSATYTLKRIQEQYGLRAPGEIQEKYSSNDFMAAGYNSELSMESYFQQGDLGPQVKQYLTMNDSSYAKASEIIDGAYTCR</sequence>